<proteinExistence type="predicted"/>
<dbReference type="AlphaFoldDB" id="A0A422P348"/>
<evidence type="ECO:0000256" key="1">
    <source>
        <dbReference type="SAM" id="Phobius"/>
    </source>
</evidence>
<organism evidence="2 3">
    <name type="scientific">Trypanosoma conorhini</name>
    <dbReference type="NCBI Taxonomy" id="83891"/>
    <lineage>
        <taxon>Eukaryota</taxon>
        <taxon>Discoba</taxon>
        <taxon>Euglenozoa</taxon>
        <taxon>Kinetoplastea</taxon>
        <taxon>Metakinetoplastina</taxon>
        <taxon>Trypanosomatida</taxon>
        <taxon>Trypanosomatidae</taxon>
        <taxon>Trypanosoma</taxon>
    </lineage>
</organism>
<dbReference type="GO" id="GO:0003854">
    <property type="term" value="F:3-beta-hydroxy-Delta5-steroid dehydrogenase (NAD+) activity"/>
    <property type="evidence" value="ECO:0007669"/>
    <property type="project" value="UniProtKB-EC"/>
</dbReference>
<sequence length="440" mass="48593">MPACVNASTASNASPRVHVASSIAFAFSFVACFAFCSAVLRVPVPCRRGWEEPMARCDLGEVVQSRVLRSVASPFHSVLREESTRHECNLEHGRATAASATEVAGFATMRESARHYLFFPRQNNKDVHKDLDTPAAVSTVALIGGTGFFARFLAHQCLRRGISVTVLARDLDKAKDTFLALYKRNVASGMEIVEEHSTGLTEEGCFVRYTSGMKKEGVVVPLRLELLRGDVTSPVEVQRAVRQASLVVYLASAKCSSWWRPWAKRNDPGCAKVDVGGLRHTLEACSLVDAHLVAFVPLFNRSSWTSPLQWYRKLFVYRVGYLKAARRQERLLICDDGSPSEVYLQHGGPLRFTLFRVADIVYPSFNQRVAIANNSKISDPLRYIALSRGDVEAKILANIVLRAVGLCRSSIGSRLDVTGCMRHGVDLAHVDSLLHGLRSD</sequence>
<dbReference type="SUPFAM" id="SSF51735">
    <property type="entry name" value="NAD(P)-binding Rossmann-fold domains"/>
    <property type="match status" value="1"/>
</dbReference>
<keyword evidence="1" id="KW-0812">Transmembrane</keyword>
<keyword evidence="3" id="KW-1185">Reference proteome</keyword>
<dbReference type="InterPro" id="IPR036291">
    <property type="entry name" value="NAD(P)-bd_dom_sf"/>
</dbReference>
<keyword evidence="1" id="KW-0472">Membrane</keyword>
<dbReference type="Proteomes" id="UP000284403">
    <property type="component" value="Unassembled WGS sequence"/>
</dbReference>
<dbReference type="EMBL" id="MKKU01000445">
    <property type="protein sequence ID" value="RNF12143.1"/>
    <property type="molecule type" value="Genomic_DNA"/>
</dbReference>
<keyword evidence="1" id="KW-1133">Transmembrane helix</keyword>
<dbReference type="Gene3D" id="3.40.50.720">
    <property type="entry name" value="NAD(P)-binding Rossmann-like Domain"/>
    <property type="match status" value="1"/>
</dbReference>
<accession>A0A422P348</accession>
<name>A0A422P348_9TRYP</name>
<protein>
    <submittedName>
        <fullName evidence="2">3-beta-hydroxy-Delta(5)-steroid dehydrogenase</fullName>
        <ecNumber evidence="2">1.1.1.145</ecNumber>
    </submittedName>
</protein>
<feature type="transmembrane region" description="Helical" evidence="1">
    <location>
        <begin position="20"/>
        <end position="40"/>
    </location>
</feature>
<keyword evidence="2" id="KW-0560">Oxidoreductase</keyword>
<reference evidence="2 3" key="1">
    <citation type="journal article" date="2018" name="BMC Genomics">
        <title>Genomic comparison of Trypanosoma conorhini and Trypanosoma rangeli to Trypanosoma cruzi strains of high and low virulence.</title>
        <authorList>
            <person name="Bradwell K.R."/>
            <person name="Koparde V.N."/>
            <person name="Matveyev A.V."/>
            <person name="Serrano M.G."/>
            <person name="Alves J.M."/>
            <person name="Parikh H."/>
            <person name="Huang B."/>
            <person name="Lee V."/>
            <person name="Espinosa-Alvarez O."/>
            <person name="Ortiz P.A."/>
            <person name="Costa-Martins A.G."/>
            <person name="Teixeira M.M."/>
            <person name="Buck G.A."/>
        </authorList>
    </citation>
    <scope>NUCLEOTIDE SEQUENCE [LARGE SCALE GENOMIC DNA]</scope>
    <source>
        <strain evidence="2 3">025E</strain>
    </source>
</reference>
<comment type="caution">
    <text evidence="2">The sequence shown here is derived from an EMBL/GenBank/DDBJ whole genome shotgun (WGS) entry which is preliminary data.</text>
</comment>
<evidence type="ECO:0000313" key="2">
    <source>
        <dbReference type="EMBL" id="RNF12143.1"/>
    </source>
</evidence>
<dbReference type="OrthoDB" id="270967at2759"/>
<dbReference type="RefSeq" id="XP_029226498.1">
    <property type="nucleotide sequence ID" value="XM_029373391.1"/>
</dbReference>
<evidence type="ECO:0000313" key="3">
    <source>
        <dbReference type="Proteomes" id="UP000284403"/>
    </source>
</evidence>
<dbReference type="EC" id="1.1.1.145" evidence="2"/>
<dbReference type="GeneID" id="40320126"/>
<gene>
    <name evidence="2" type="ORF">Tco025E_06515</name>
</gene>